<dbReference type="Proteomes" id="UP000244005">
    <property type="component" value="Unassembled WGS sequence"/>
</dbReference>
<sequence>MGKLRITLTALAISVLMFYTHPAGAQCGKCDSKFVESALLKCKPCPVCKFACFQSTCCYALGTLGNVTDACMCKAIYNLGLESIGLNDQFRLCSRNQTVRKLNCCLPT</sequence>
<dbReference type="OrthoDB" id="10337421at2759"/>
<dbReference type="AlphaFoldDB" id="A0A2R6WI05"/>
<feature type="chain" id="PRO_5015317729" description="Bifunctional inhibitor/plant lipid transfer protein/seed storage helical domain-containing protein" evidence="1">
    <location>
        <begin position="26"/>
        <end position="108"/>
    </location>
</feature>
<keyword evidence="1" id="KW-0732">Signal</keyword>
<dbReference type="Gramene" id="Mp7g02540.1">
    <property type="protein sequence ID" value="Mp7g02540.1.cds1"/>
    <property type="gene ID" value="Mp7g02540"/>
</dbReference>
<protein>
    <recommendedName>
        <fullName evidence="4">Bifunctional inhibitor/plant lipid transfer protein/seed storage helical domain-containing protein</fullName>
    </recommendedName>
</protein>
<name>A0A2R6WI05_MARPO</name>
<accession>A0A2R6WI05</accession>
<evidence type="ECO:0000313" key="2">
    <source>
        <dbReference type="EMBL" id="PTQ33488.1"/>
    </source>
</evidence>
<dbReference type="EMBL" id="KZ772760">
    <property type="protein sequence ID" value="PTQ33488.1"/>
    <property type="molecule type" value="Genomic_DNA"/>
</dbReference>
<evidence type="ECO:0000256" key="1">
    <source>
        <dbReference type="SAM" id="SignalP"/>
    </source>
</evidence>
<gene>
    <name evidence="2" type="ORF">MARPO_0088s0034</name>
</gene>
<keyword evidence="3" id="KW-1185">Reference proteome</keyword>
<proteinExistence type="predicted"/>
<feature type="signal peptide" evidence="1">
    <location>
        <begin position="1"/>
        <end position="25"/>
    </location>
</feature>
<organism evidence="2 3">
    <name type="scientific">Marchantia polymorpha</name>
    <name type="common">Common liverwort</name>
    <name type="synonym">Marchantia aquatica</name>
    <dbReference type="NCBI Taxonomy" id="3197"/>
    <lineage>
        <taxon>Eukaryota</taxon>
        <taxon>Viridiplantae</taxon>
        <taxon>Streptophyta</taxon>
        <taxon>Embryophyta</taxon>
        <taxon>Marchantiophyta</taxon>
        <taxon>Marchantiopsida</taxon>
        <taxon>Marchantiidae</taxon>
        <taxon>Marchantiales</taxon>
        <taxon>Marchantiaceae</taxon>
        <taxon>Marchantia</taxon>
    </lineage>
</organism>
<reference evidence="3" key="1">
    <citation type="journal article" date="2017" name="Cell">
        <title>Insights into land plant evolution garnered from the Marchantia polymorpha genome.</title>
        <authorList>
            <person name="Bowman J.L."/>
            <person name="Kohchi T."/>
            <person name="Yamato K.T."/>
            <person name="Jenkins J."/>
            <person name="Shu S."/>
            <person name="Ishizaki K."/>
            <person name="Yamaoka S."/>
            <person name="Nishihama R."/>
            <person name="Nakamura Y."/>
            <person name="Berger F."/>
            <person name="Adam C."/>
            <person name="Aki S.S."/>
            <person name="Althoff F."/>
            <person name="Araki T."/>
            <person name="Arteaga-Vazquez M.A."/>
            <person name="Balasubrmanian S."/>
            <person name="Barry K."/>
            <person name="Bauer D."/>
            <person name="Boehm C.R."/>
            <person name="Briginshaw L."/>
            <person name="Caballero-Perez J."/>
            <person name="Catarino B."/>
            <person name="Chen F."/>
            <person name="Chiyoda S."/>
            <person name="Chovatia M."/>
            <person name="Davies K.M."/>
            <person name="Delmans M."/>
            <person name="Demura T."/>
            <person name="Dierschke T."/>
            <person name="Dolan L."/>
            <person name="Dorantes-Acosta A.E."/>
            <person name="Eklund D.M."/>
            <person name="Florent S.N."/>
            <person name="Flores-Sandoval E."/>
            <person name="Fujiyama A."/>
            <person name="Fukuzawa H."/>
            <person name="Galik B."/>
            <person name="Grimanelli D."/>
            <person name="Grimwood J."/>
            <person name="Grossniklaus U."/>
            <person name="Hamada T."/>
            <person name="Haseloff J."/>
            <person name="Hetherington A.J."/>
            <person name="Higo A."/>
            <person name="Hirakawa Y."/>
            <person name="Hundley H.N."/>
            <person name="Ikeda Y."/>
            <person name="Inoue K."/>
            <person name="Inoue S.I."/>
            <person name="Ishida S."/>
            <person name="Jia Q."/>
            <person name="Kakita M."/>
            <person name="Kanazawa T."/>
            <person name="Kawai Y."/>
            <person name="Kawashima T."/>
            <person name="Kennedy M."/>
            <person name="Kinose K."/>
            <person name="Kinoshita T."/>
            <person name="Kohara Y."/>
            <person name="Koide E."/>
            <person name="Komatsu K."/>
            <person name="Kopischke S."/>
            <person name="Kubo M."/>
            <person name="Kyozuka J."/>
            <person name="Lagercrantz U."/>
            <person name="Lin S.S."/>
            <person name="Lindquist E."/>
            <person name="Lipzen A.M."/>
            <person name="Lu C.W."/>
            <person name="De Luna E."/>
            <person name="Martienssen R.A."/>
            <person name="Minamino N."/>
            <person name="Mizutani M."/>
            <person name="Mizutani M."/>
            <person name="Mochizuki N."/>
            <person name="Monte I."/>
            <person name="Mosher R."/>
            <person name="Nagasaki H."/>
            <person name="Nakagami H."/>
            <person name="Naramoto S."/>
            <person name="Nishitani K."/>
            <person name="Ohtani M."/>
            <person name="Okamoto T."/>
            <person name="Okumura M."/>
            <person name="Phillips J."/>
            <person name="Pollak B."/>
            <person name="Reinders A."/>
            <person name="Rovekamp M."/>
            <person name="Sano R."/>
            <person name="Sawa S."/>
            <person name="Schmid M.W."/>
            <person name="Shirakawa M."/>
            <person name="Solano R."/>
            <person name="Spunde A."/>
            <person name="Suetsugu N."/>
            <person name="Sugano S."/>
            <person name="Sugiyama A."/>
            <person name="Sun R."/>
            <person name="Suzuki Y."/>
            <person name="Takenaka M."/>
            <person name="Takezawa D."/>
            <person name="Tomogane H."/>
            <person name="Tsuzuki M."/>
            <person name="Ueda T."/>
            <person name="Umeda M."/>
            <person name="Ward J.M."/>
            <person name="Watanabe Y."/>
            <person name="Yazaki K."/>
            <person name="Yokoyama R."/>
            <person name="Yoshitake Y."/>
            <person name="Yotsui I."/>
            <person name="Zachgo S."/>
            <person name="Schmutz J."/>
        </authorList>
    </citation>
    <scope>NUCLEOTIDE SEQUENCE [LARGE SCALE GENOMIC DNA]</scope>
    <source>
        <strain evidence="3">Tak-1</strain>
    </source>
</reference>
<evidence type="ECO:0008006" key="4">
    <source>
        <dbReference type="Google" id="ProtNLM"/>
    </source>
</evidence>
<evidence type="ECO:0000313" key="3">
    <source>
        <dbReference type="Proteomes" id="UP000244005"/>
    </source>
</evidence>